<accession>A0A420PD58</accession>
<organism evidence="2 3">
    <name type="scientific">Fusarium oxysporum</name>
    <name type="common">Fusarium vascular wilt</name>
    <dbReference type="NCBI Taxonomy" id="5507"/>
    <lineage>
        <taxon>Eukaryota</taxon>
        <taxon>Fungi</taxon>
        <taxon>Dikarya</taxon>
        <taxon>Ascomycota</taxon>
        <taxon>Pezizomycotina</taxon>
        <taxon>Sordariomycetes</taxon>
        <taxon>Hypocreomycetidae</taxon>
        <taxon>Hypocreales</taxon>
        <taxon>Nectriaceae</taxon>
        <taxon>Fusarium</taxon>
        <taxon>Fusarium oxysporum species complex</taxon>
    </lineage>
</organism>
<gene>
    <name evidence="2" type="ORF">BFJ68_g16444</name>
</gene>
<proteinExistence type="predicted"/>
<evidence type="ECO:0000313" key="3">
    <source>
        <dbReference type="Proteomes" id="UP000285860"/>
    </source>
</evidence>
<dbReference type="VEuPathDB" id="FungiDB:HZS61_003105"/>
<dbReference type="EMBL" id="MRCY01000274">
    <property type="protein sequence ID" value="RKK90476.1"/>
    <property type="molecule type" value="Genomic_DNA"/>
</dbReference>
<dbReference type="Proteomes" id="UP000285860">
    <property type="component" value="Unassembled WGS sequence"/>
</dbReference>
<comment type="caution">
    <text evidence="2">The sequence shown here is derived from an EMBL/GenBank/DDBJ whole genome shotgun (WGS) entry which is preliminary data.</text>
</comment>
<sequence>MALSRPPRLFEVQESKTASLSARIASLEVEVGHLRIGKKRMAMPDPNKKSMTLAEALAVDGTIPEPIQATEETGTVEDVIEMGGQQEDNARITGLEEQMAQLRRGKKRTAVPNPNRRFMALAEALAAGEALPDSKEAEIEMVVDEEVESVIEFMGCHGRLWQIADPQAAYLEMLQQDLAEAITKYDSAKQSLDQISTRLHDARAVCYLIDLDDAIRQKASAQRRVQTLVEQAEVHHHHHRLRIQEDISRCSDRTARYMRDSFAHCLTAIEALKHDQREAQREFTACDASEREAQESVVNFEAHMKSLLDQEMGQRMDREQAELEINAYPAAIVLADAGPVNGSGL</sequence>
<protein>
    <submittedName>
        <fullName evidence="2">Uncharacterized protein</fullName>
    </submittedName>
</protein>
<keyword evidence="1" id="KW-0175">Coiled coil</keyword>
<name>A0A420PD58_FUSOX</name>
<dbReference type="AlphaFoldDB" id="A0A420PD58"/>
<reference evidence="2 3" key="1">
    <citation type="journal article" date="2018" name="Sci. Rep.">
        <title>Characterisation of pathogen-specific regions and novel effector candidates in Fusarium oxysporum f. sp. cepae.</title>
        <authorList>
            <person name="Armitage A.D."/>
            <person name="Taylor A."/>
            <person name="Sobczyk M.K."/>
            <person name="Baxter L."/>
            <person name="Greenfield B.P."/>
            <person name="Bates H.J."/>
            <person name="Wilson F."/>
            <person name="Jackson A.C."/>
            <person name="Ott S."/>
            <person name="Harrison R.J."/>
            <person name="Clarkson J.P."/>
        </authorList>
    </citation>
    <scope>NUCLEOTIDE SEQUENCE [LARGE SCALE GENOMIC DNA]</scope>
    <source>
        <strain evidence="2 3">Fo_A28</strain>
    </source>
</reference>
<feature type="coiled-coil region" evidence="1">
    <location>
        <begin position="171"/>
        <end position="231"/>
    </location>
</feature>
<evidence type="ECO:0000256" key="1">
    <source>
        <dbReference type="SAM" id="Coils"/>
    </source>
</evidence>
<dbReference type="VEuPathDB" id="FungiDB:HZS61_011264"/>
<evidence type="ECO:0000313" key="2">
    <source>
        <dbReference type="EMBL" id="RKK90476.1"/>
    </source>
</evidence>